<name>A0A512INU5_9HYPH</name>
<keyword evidence="6" id="KW-0408">Iron</keyword>
<evidence type="ECO:0000256" key="2">
    <source>
        <dbReference type="ARBA" id="ARBA00022559"/>
    </source>
</evidence>
<dbReference type="AlphaFoldDB" id="A0A512INU5"/>
<keyword evidence="4" id="KW-0479">Metal-binding</keyword>
<dbReference type="RefSeq" id="WP_147078261.1">
    <property type="nucleotide sequence ID" value="NZ_BJZT01000015.1"/>
</dbReference>
<evidence type="ECO:0000256" key="7">
    <source>
        <dbReference type="ARBA" id="ARBA00025737"/>
    </source>
</evidence>
<protein>
    <submittedName>
        <fullName evidence="10">Peroxidase</fullName>
    </submittedName>
</protein>
<dbReference type="SUPFAM" id="SSF54909">
    <property type="entry name" value="Dimeric alpha+beta barrel"/>
    <property type="match status" value="1"/>
</dbReference>
<dbReference type="InterPro" id="IPR006314">
    <property type="entry name" value="Dyp_peroxidase"/>
</dbReference>
<comment type="similarity">
    <text evidence="7">Belongs to the DyP-type peroxidase family.</text>
</comment>
<dbReference type="GO" id="GO:0020037">
    <property type="term" value="F:heme binding"/>
    <property type="evidence" value="ECO:0007669"/>
    <property type="project" value="InterPro"/>
</dbReference>
<sequence>MPIDLDAPLSWKNADRDELLLLQCLQGNILKGHGRDFTANLFFRFDPARTRESRRLLRDLAYHHLTNAYRQLLDAEVFKRTGQGGGPFVHLALSKTGYDAIGRSADAPGDPEFQAGMKAPASIVALSDPPVTAWQPKFREDLHGVVLVAHETPARTGALALQVRELIEEAGGEVVFVQHGAAVRNTAGEGIEHFGYVDGRSQPLLLAEDIAEERESAGTDRWDPAFPLKAALVKDPGTVDAISFGSYFVFRKLEQHVRAFKTREQKIADKLKLKGDDRELAGAMIVGRFEDGTPVTMSKVARGEKPPNDFDYDSDPGIRCPFHGHIRKTNPRGSGGAPGGEEGERTHIMPRRGILYEDARREVHPDELPETDSTSEFLSEVAPKLPKDGVGLLFMAYNQSIAGQFKFTQETWANNAGFPLQPPGPHGIDPVIGQGVNGAGQQKLPKVWDDDSAGMEDDVGFAGFVTMKGGEYFFSPSLTFLLNL</sequence>
<dbReference type="Proteomes" id="UP000321258">
    <property type="component" value="Unassembled WGS sequence"/>
</dbReference>
<feature type="domain" description="DyP dimeric alpha+beta barrel" evidence="9">
    <location>
        <begin position="26"/>
        <end position="170"/>
    </location>
</feature>
<dbReference type="EMBL" id="BJZT01000015">
    <property type="protein sequence ID" value="GEO99365.1"/>
    <property type="molecule type" value="Genomic_DNA"/>
</dbReference>
<keyword evidence="2 10" id="KW-0575">Peroxidase</keyword>
<dbReference type="Pfam" id="PF21105">
    <property type="entry name" value="DyP_N"/>
    <property type="match status" value="1"/>
</dbReference>
<gene>
    <name evidence="10" type="ORF">MHA02_17530</name>
</gene>
<dbReference type="InterPro" id="IPR011008">
    <property type="entry name" value="Dimeric_a/b-barrel"/>
</dbReference>
<evidence type="ECO:0000256" key="3">
    <source>
        <dbReference type="ARBA" id="ARBA00022617"/>
    </source>
</evidence>
<comment type="caution">
    <text evidence="10">The sequence shown here is derived from an EMBL/GenBank/DDBJ whole genome shotgun (WGS) entry which is preliminary data.</text>
</comment>
<keyword evidence="3" id="KW-0349">Heme</keyword>
<dbReference type="InterPro" id="IPR049509">
    <property type="entry name" value="DyP_N"/>
</dbReference>
<dbReference type="PANTHER" id="PTHR30521:SF4">
    <property type="entry name" value="DEFERROCHELATASE"/>
    <property type="match status" value="1"/>
</dbReference>
<evidence type="ECO:0000313" key="10">
    <source>
        <dbReference type="EMBL" id="GEO99365.1"/>
    </source>
</evidence>
<accession>A0A512INU5</accession>
<dbReference type="PANTHER" id="PTHR30521">
    <property type="entry name" value="DEFERROCHELATASE/PEROXIDASE"/>
    <property type="match status" value="1"/>
</dbReference>
<keyword evidence="11" id="KW-1185">Reference proteome</keyword>
<evidence type="ECO:0000256" key="1">
    <source>
        <dbReference type="ARBA" id="ARBA00001970"/>
    </source>
</evidence>
<evidence type="ECO:0000256" key="4">
    <source>
        <dbReference type="ARBA" id="ARBA00022723"/>
    </source>
</evidence>
<dbReference type="OrthoDB" id="236246at2"/>
<reference evidence="10 11" key="1">
    <citation type="submission" date="2019-07" db="EMBL/GenBank/DDBJ databases">
        <title>Whole genome shotgun sequence of Methylobacterium haplocladii NBRC 107714.</title>
        <authorList>
            <person name="Hosoyama A."/>
            <person name="Uohara A."/>
            <person name="Ohji S."/>
            <person name="Ichikawa N."/>
        </authorList>
    </citation>
    <scope>NUCLEOTIDE SEQUENCE [LARGE SCALE GENOMIC DNA]</scope>
    <source>
        <strain evidence="10 11">NBRC 107714</strain>
    </source>
</reference>
<dbReference type="GO" id="GO:0004601">
    <property type="term" value="F:peroxidase activity"/>
    <property type="evidence" value="ECO:0007669"/>
    <property type="project" value="UniProtKB-KW"/>
</dbReference>
<keyword evidence="5" id="KW-0560">Oxidoreductase</keyword>
<dbReference type="GO" id="GO:0005829">
    <property type="term" value="C:cytosol"/>
    <property type="evidence" value="ECO:0007669"/>
    <property type="project" value="TreeGrafter"/>
</dbReference>
<comment type="cofactor">
    <cofactor evidence="1">
        <name>heme b</name>
        <dbReference type="ChEBI" id="CHEBI:60344"/>
    </cofactor>
</comment>
<dbReference type="GO" id="GO:0046872">
    <property type="term" value="F:metal ion binding"/>
    <property type="evidence" value="ECO:0007669"/>
    <property type="project" value="UniProtKB-KW"/>
</dbReference>
<evidence type="ECO:0000256" key="8">
    <source>
        <dbReference type="SAM" id="MobiDB-lite"/>
    </source>
</evidence>
<dbReference type="PROSITE" id="PS51404">
    <property type="entry name" value="DYP_PEROXIDASE"/>
    <property type="match status" value="1"/>
</dbReference>
<evidence type="ECO:0000256" key="5">
    <source>
        <dbReference type="ARBA" id="ARBA00023002"/>
    </source>
</evidence>
<evidence type="ECO:0000313" key="11">
    <source>
        <dbReference type="Proteomes" id="UP000321258"/>
    </source>
</evidence>
<evidence type="ECO:0000259" key="9">
    <source>
        <dbReference type="Pfam" id="PF21105"/>
    </source>
</evidence>
<feature type="region of interest" description="Disordered" evidence="8">
    <location>
        <begin position="324"/>
        <end position="345"/>
    </location>
</feature>
<evidence type="ECO:0000256" key="6">
    <source>
        <dbReference type="ARBA" id="ARBA00023004"/>
    </source>
</evidence>
<proteinExistence type="inferred from homology"/>
<organism evidence="10 11">
    <name type="scientific">Methylobacterium haplocladii</name>
    <dbReference type="NCBI Taxonomy" id="1176176"/>
    <lineage>
        <taxon>Bacteria</taxon>
        <taxon>Pseudomonadati</taxon>
        <taxon>Pseudomonadota</taxon>
        <taxon>Alphaproteobacteria</taxon>
        <taxon>Hyphomicrobiales</taxon>
        <taxon>Methylobacteriaceae</taxon>
        <taxon>Methylobacterium</taxon>
    </lineage>
</organism>